<accession>A0ACA9MGH2</accession>
<keyword evidence="2" id="KW-1185">Reference proteome</keyword>
<comment type="caution">
    <text evidence="1">The sequence shown here is derived from an EMBL/GenBank/DDBJ whole genome shotgun (WGS) entry which is preliminary data.</text>
</comment>
<proteinExistence type="predicted"/>
<sequence>VVDNMVELLEPMLIMTKLLFSSLYPTVFDVCLTFLGLYHHLSKFLDNELQTIKRYMIADSIRFKLNEYWFIFEESTSIATILNLSSKLLTFPTGDKKDAALTSLRNTIAHYNILATTITNPILN</sequence>
<dbReference type="Proteomes" id="UP000789702">
    <property type="component" value="Unassembled WGS sequence"/>
</dbReference>
<evidence type="ECO:0000313" key="2">
    <source>
        <dbReference type="Proteomes" id="UP000789702"/>
    </source>
</evidence>
<name>A0ACA9MGH2_9GLOM</name>
<feature type="non-terminal residue" evidence="1">
    <location>
        <position position="1"/>
    </location>
</feature>
<reference evidence="1" key="1">
    <citation type="submission" date="2021-06" db="EMBL/GenBank/DDBJ databases">
        <authorList>
            <person name="Kallberg Y."/>
            <person name="Tangrot J."/>
            <person name="Rosling A."/>
        </authorList>
    </citation>
    <scope>NUCLEOTIDE SEQUENCE</scope>
    <source>
        <strain evidence="1">IL203A</strain>
    </source>
</reference>
<gene>
    <name evidence="1" type="ORF">DHETER_LOCUS6603</name>
</gene>
<dbReference type="EMBL" id="CAJVPU010008462">
    <property type="protein sequence ID" value="CAG8584302.1"/>
    <property type="molecule type" value="Genomic_DNA"/>
</dbReference>
<organism evidence="1 2">
    <name type="scientific">Dentiscutata heterogama</name>
    <dbReference type="NCBI Taxonomy" id="1316150"/>
    <lineage>
        <taxon>Eukaryota</taxon>
        <taxon>Fungi</taxon>
        <taxon>Fungi incertae sedis</taxon>
        <taxon>Mucoromycota</taxon>
        <taxon>Glomeromycotina</taxon>
        <taxon>Glomeromycetes</taxon>
        <taxon>Diversisporales</taxon>
        <taxon>Gigasporaceae</taxon>
        <taxon>Dentiscutata</taxon>
    </lineage>
</organism>
<protein>
    <submittedName>
        <fullName evidence="1">3218_t:CDS:1</fullName>
    </submittedName>
</protein>
<evidence type="ECO:0000313" key="1">
    <source>
        <dbReference type="EMBL" id="CAG8584302.1"/>
    </source>
</evidence>